<proteinExistence type="predicted"/>
<reference evidence="1 2" key="1">
    <citation type="submission" date="2018-06" db="EMBL/GenBank/DDBJ databases">
        <authorList>
            <consortium name="Pathogen Informatics"/>
            <person name="Doyle S."/>
        </authorList>
    </citation>
    <scope>NUCLEOTIDE SEQUENCE [LARGE SCALE GENOMIC DNA]</scope>
    <source>
        <strain evidence="1 2">NCTC10526</strain>
    </source>
</reference>
<evidence type="ECO:0000313" key="1">
    <source>
        <dbReference type="EMBL" id="SUD90399.1"/>
    </source>
</evidence>
<organism evidence="1 2">
    <name type="scientific">Psychrobacter phenylpyruvicus</name>
    <dbReference type="NCBI Taxonomy" id="29432"/>
    <lineage>
        <taxon>Bacteria</taxon>
        <taxon>Pseudomonadati</taxon>
        <taxon>Pseudomonadota</taxon>
        <taxon>Gammaproteobacteria</taxon>
        <taxon>Moraxellales</taxon>
        <taxon>Moraxellaceae</taxon>
        <taxon>Psychrobacter</taxon>
    </lineage>
</organism>
<dbReference type="InterPro" id="IPR046171">
    <property type="entry name" value="DUF6173"/>
</dbReference>
<dbReference type="Proteomes" id="UP000254123">
    <property type="component" value="Unassembled WGS sequence"/>
</dbReference>
<protein>
    <submittedName>
        <fullName evidence="1">Uncharacterized protein</fullName>
    </submittedName>
</protein>
<dbReference type="AlphaFoldDB" id="A0A379LIF9"/>
<name>A0A379LIF9_9GAMM</name>
<evidence type="ECO:0000313" key="2">
    <source>
        <dbReference type="Proteomes" id="UP000254123"/>
    </source>
</evidence>
<dbReference type="EMBL" id="UGVC01000001">
    <property type="protein sequence ID" value="SUD90399.1"/>
    <property type="molecule type" value="Genomic_DNA"/>
</dbReference>
<dbReference type="Pfam" id="PF19670">
    <property type="entry name" value="DUF6173"/>
    <property type="match status" value="1"/>
</dbReference>
<gene>
    <name evidence="1" type="ORF">NCTC10526_00725</name>
</gene>
<dbReference type="RefSeq" id="WP_051584330.1">
    <property type="nucleotide sequence ID" value="NZ_CAJHAQ010000001.1"/>
</dbReference>
<keyword evidence="2" id="KW-1185">Reference proteome</keyword>
<dbReference type="STRING" id="1123034.GCA_000685805_00531"/>
<accession>A0A379LIF9</accession>
<sequence>MDIDKLFKEVMSGHSHYDLNRLKKLQESTDKIAGITYRKNNPVVAIRESIERHVRQFESASNHDQEVMIMAASFGSQVVFYVDSIEFNNPDLIIFHGTTDSGKPMQLIQHHNQLNFLLQAGEKHNPDKERRQIGFINS</sequence>